<gene>
    <name evidence="1" type="ORF">BV898_15334</name>
</gene>
<accession>A0A9X6NK16</accession>
<dbReference type="AlphaFoldDB" id="A0A9X6NK16"/>
<proteinExistence type="predicted"/>
<comment type="caution">
    <text evidence="1">The sequence shown here is derived from an EMBL/GenBank/DDBJ whole genome shotgun (WGS) entry which is preliminary data.</text>
</comment>
<evidence type="ECO:0000313" key="2">
    <source>
        <dbReference type="Proteomes" id="UP000192578"/>
    </source>
</evidence>
<dbReference type="PANTHER" id="PTHR46599:SF6">
    <property type="entry name" value="DUAL SPECIFICITY PHOSPHATASE 26"/>
    <property type="match status" value="1"/>
</dbReference>
<dbReference type="PANTHER" id="PTHR46599">
    <property type="entry name" value="PIGGYBAC TRANSPOSABLE ELEMENT-DERIVED PROTEIN 4"/>
    <property type="match status" value="1"/>
</dbReference>
<evidence type="ECO:0008006" key="3">
    <source>
        <dbReference type="Google" id="ProtNLM"/>
    </source>
</evidence>
<evidence type="ECO:0000313" key="1">
    <source>
        <dbReference type="EMBL" id="OWA50829.1"/>
    </source>
</evidence>
<sequence>MNLTLQLRRLRRILTSGLTGMTFFDDGDIFYSINEDPFRSKNGKINWERSELDTGKTREANKMSGKPGVQPHTADRVKSIRDLICFFTVQMQAVILLHTNAEGKKRYDDSWKELLPPELIAYVGLLLLMGVFKDATVSAGFVVYCRWTIALDICGLNAYVIWTELNPEWNKSTSRRRCEFLKELGKELVKPFVESTRSKIPGLSHASKRTIKEMMASHNFTGYLNFQVESVPAEKGKRKRCVHCTSYRQSWLVCSSCVQNVCGEHSKKSTTVLCRACF</sequence>
<dbReference type="Proteomes" id="UP000192578">
    <property type="component" value="Unassembled WGS sequence"/>
</dbReference>
<organism evidence="1 2">
    <name type="scientific">Hypsibius exemplaris</name>
    <name type="common">Freshwater tardigrade</name>
    <dbReference type="NCBI Taxonomy" id="2072580"/>
    <lineage>
        <taxon>Eukaryota</taxon>
        <taxon>Metazoa</taxon>
        <taxon>Ecdysozoa</taxon>
        <taxon>Tardigrada</taxon>
        <taxon>Eutardigrada</taxon>
        <taxon>Parachela</taxon>
        <taxon>Hypsibioidea</taxon>
        <taxon>Hypsibiidae</taxon>
        <taxon>Hypsibius</taxon>
    </lineage>
</organism>
<name>A0A9X6NK16_HYPEX</name>
<reference evidence="2" key="1">
    <citation type="submission" date="2017-01" db="EMBL/GenBank/DDBJ databases">
        <title>Comparative genomics of anhydrobiosis in the tardigrade Hypsibius dujardini.</title>
        <authorList>
            <person name="Yoshida Y."/>
            <person name="Koutsovoulos G."/>
            <person name="Laetsch D."/>
            <person name="Stevens L."/>
            <person name="Kumar S."/>
            <person name="Horikawa D."/>
            <person name="Ishino K."/>
            <person name="Komine S."/>
            <person name="Tomita M."/>
            <person name="Blaxter M."/>
            <person name="Arakawa K."/>
        </authorList>
    </citation>
    <scope>NUCLEOTIDE SEQUENCE [LARGE SCALE GENOMIC DNA]</scope>
    <source>
        <strain evidence="2">Z151</strain>
    </source>
</reference>
<keyword evidence="2" id="KW-1185">Reference proteome</keyword>
<protein>
    <recommendedName>
        <fullName evidence="3">PiggyBac transposable element-derived protein domain-containing protein</fullName>
    </recommendedName>
</protein>
<dbReference type="EMBL" id="MTYJ01000204">
    <property type="protein sequence ID" value="OWA50829.1"/>
    <property type="molecule type" value="Genomic_DNA"/>
</dbReference>